<dbReference type="AlphaFoldDB" id="A0A1M6KLX3"/>
<dbReference type="EMBL" id="FQZA01000012">
    <property type="protein sequence ID" value="SHJ60008.1"/>
    <property type="molecule type" value="Genomic_DNA"/>
</dbReference>
<evidence type="ECO:0000313" key="1">
    <source>
        <dbReference type="EMBL" id="SHJ60008.1"/>
    </source>
</evidence>
<accession>A0A1M6KLX3</accession>
<organism evidence="1 2">
    <name type="scientific">Palleronia salina</name>
    <dbReference type="NCBI Taxonomy" id="313368"/>
    <lineage>
        <taxon>Bacteria</taxon>
        <taxon>Pseudomonadati</taxon>
        <taxon>Pseudomonadota</taxon>
        <taxon>Alphaproteobacteria</taxon>
        <taxon>Rhodobacterales</taxon>
        <taxon>Roseobacteraceae</taxon>
        <taxon>Palleronia</taxon>
    </lineage>
</organism>
<reference evidence="1 2" key="1">
    <citation type="submission" date="2016-11" db="EMBL/GenBank/DDBJ databases">
        <authorList>
            <person name="Jaros S."/>
            <person name="Januszkiewicz K."/>
            <person name="Wedrychowicz H."/>
        </authorList>
    </citation>
    <scope>NUCLEOTIDE SEQUENCE [LARGE SCALE GENOMIC DNA]</scope>
    <source>
        <strain evidence="1 2">DSM 26892</strain>
    </source>
</reference>
<keyword evidence="2" id="KW-1185">Reference proteome</keyword>
<name>A0A1M6KLX3_9RHOB</name>
<dbReference type="Proteomes" id="UP000184040">
    <property type="component" value="Unassembled WGS sequence"/>
</dbReference>
<protein>
    <submittedName>
        <fullName evidence="1">Uncharacterized protein</fullName>
    </submittedName>
</protein>
<sequence length="56" mass="6576">MIYRPNTAWEEVNAGLWWSDNPYEDHGPSNPHAKMGLDRLSAEPLTKENFDLIERY</sequence>
<evidence type="ECO:0000313" key="2">
    <source>
        <dbReference type="Proteomes" id="UP000184040"/>
    </source>
</evidence>
<proteinExistence type="predicted"/>
<gene>
    <name evidence="1" type="ORF">SAMN04488012_11259</name>
</gene>